<dbReference type="SUPFAM" id="SSF53955">
    <property type="entry name" value="Lysozyme-like"/>
    <property type="match status" value="1"/>
</dbReference>
<evidence type="ECO:0000313" key="3">
    <source>
        <dbReference type="Proteomes" id="UP000316639"/>
    </source>
</evidence>
<keyword evidence="1" id="KW-0812">Transmembrane</keyword>
<feature type="transmembrane region" description="Helical" evidence="1">
    <location>
        <begin position="69"/>
        <end position="91"/>
    </location>
</feature>
<accession>A0A563EFL4</accession>
<evidence type="ECO:0000313" key="2">
    <source>
        <dbReference type="EMBL" id="TWP44517.1"/>
    </source>
</evidence>
<dbReference type="AlphaFoldDB" id="A0A563EFL4"/>
<dbReference type="Gene3D" id="1.10.530.10">
    <property type="match status" value="1"/>
</dbReference>
<organism evidence="2 3">
    <name type="scientific">Lentzea tibetensis</name>
    <dbReference type="NCBI Taxonomy" id="2591470"/>
    <lineage>
        <taxon>Bacteria</taxon>
        <taxon>Bacillati</taxon>
        <taxon>Actinomycetota</taxon>
        <taxon>Actinomycetes</taxon>
        <taxon>Pseudonocardiales</taxon>
        <taxon>Pseudonocardiaceae</taxon>
        <taxon>Lentzea</taxon>
    </lineage>
</organism>
<reference evidence="2 3" key="1">
    <citation type="submission" date="2019-07" db="EMBL/GenBank/DDBJ databases">
        <title>Lentzea xizangensis sp. nov., isolated from Qinghai-Tibetan Plateau Soils.</title>
        <authorList>
            <person name="Huang J."/>
        </authorList>
    </citation>
    <scope>NUCLEOTIDE SEQUENCE [LARGE SCALE GENOMIC DNA]</scope>
    <source>
        <strain evidence="2 3">FXJ1.1311</strain>
    </source>
</reference>
<dbReference type="InterPro" id="IPR023346">
    <property type="entry name" value="Lysozyme-like_dom_sf"/>
</dbReference>
<gene>
    <name evidence="2" type="ORF">FKR81_41060</name>
</gene>
<dbReference type="EMBL" id="VOBR01000050">
    <property type="protein sequence ID" value="TWP44517.1"/>
    <property type="molecule type" value="Genomic_DNA"/>
</dbReference>
<keyword evidence="1" id="KW-1133">Transmembrane helix</keyword>
<dbReference type="OrthoDB" id="9815778at2"/>
<proteinExistence type="predicted"/>
<name>A0A563EFL4_9PSEU</name>
<evidence type="ECO:0000256" key="1">
    <source>
        <dbReference type="SAM" id="Phobius"/>
    </source>
</evidence>
<protein>
    <submittedName>
        <fullName evidence="2">Lytic transglycosylase domain-containing protein</fullName>
    </submittedName>
</protein>
<dbReference type="RefSeq" id="WP_146360709.1">
    <property type="nucleotide sequence ID" value="NZ_VOBR01000050.1"/>
</dbReference>
<keyword evidence="1" id="KW-0472">Membrane</keyword>
<dbReference type="Proteomes" id="UP000316639">
    <property type="component" value="Unassembled WGS sequence"/>
</dbReference>
<feature type="transmembrane region" description="Helical" evidence="1">
    <location>
        <begin position="45"/>
        <end position="63"/>
    </location>
</feature>
<comment type="caution">
    <text evidence="2">The sequence shown here is derived from an EMBL/GenBank/DDBJ whole genome shotgun (WGS) entry which is preliminary data.</text>
</comment>
<sequence length="273" mass="28060">MTYELVLTTRDLHETSGSEGSLFLRKTFDTGKVLLMSEDGGSAKSYAAIAAVGIFGGGVLLAVPLLVLLVVLLVIIFGGFGVLLAPLIALLGDGGDTGDISADEISAVVQGDGKGEFDVTSVAVDLVEPIQRAGQLCPEIGPVVIAAQLEQASNFDNGLIGPAGEQGIAQLPPAVFTQFGEDDDGDGDISALDDEDAIMTLGRFNCSLAGQLKNLVIDGDGDAELLSLTLAAVKAGVDPVREAGAVPSTAEIQSYVNGVRARFPKFQGLVTEN</sequence>
<keyword evidence="3" id="KW-1185">Reference proteome</keyword>